<keyword evidence="14" id="KW-1185">Reference proteome</keyword>
<reference evidence="13" key="1">
    <citation type="submission" date="2020-01" db="EMBL/GenBank/DDBJ databases">
        <title>Genome Sequencing of Three Apophysomyces-Like Fungal Strains Confirms a Novel Fungal Genus in the Mucoromycota with divergent Burkholderia-like Endosymbiotic Bacteria.</title>
        <authorList>
            <person name="Stajich J.E."/>
            <person name="Macias A.M."/>
            <person name="Carter-House D."/>
            <person name="Lovett B."/>
            <person name="Kasson L.R."/>
            <person name="Berry K."/>
            <person name="Grigoriev I."/>
            <person name="Chang Y."/>
            <person name="Spatafora J."/>
            <person name="Kasson M.T."/>
        </authorList>
    </citation>
    <scope>NUCLEOTIDE SEQUENCE</scope>
    <source>
        <strain evidence="13">NRRL A-21654</strain>
    </source>
</reference>
<dbReference type="OrthoDB" id="683240at2759"/>
<dbReference type="SUPFAM" id="SSF51905">
    <property type="entry name" value="FAD/NAD(P)-binding domain"/>
    <property type="match status" value="1"/>
</dbReference>
<dbReference type="GO" id="GO:0071949">
    <property type="term" value="F:FAD binding"/>
    <property type="evidence" value="ECO:0007669"/>
    <property type="project" value="InterPro"/>
</dbReference>
<dbReference type="GO" id="GO:0016712">
    <property type="term" value="F:oxidoreductase activity, acting on paired donors, with incorporation or reduction of molecular oxygen, reduced flavin or flavoprotein as one donor, and incorporation of one atom of oxygen"/>
    <property type="evidence" value="ECO:0007669"/>
    <property type="project" value="UniProtKB-UniRule"/>
</dbReference>
<dbReference type="FunFam" id="3.50.50.60:FF:000021">
    <property type="entry name" value="Ubiquinone biosynthesis monooxygenase COQ6"/>
    <property type="match status" value="1"/>
</dbReference>
<protein>
    <recommendedName>
        <fullName evidence="11">Ubiquinone biosynthesis monooxygenase COQ6, mitochondrial</fullName>
        <ecNumber evidence="11">1.14.15.45</ecNumber>
    </recommendedName>
    <alternativeName>
        <fullName evidence="11">2-methoxy-6-polyprenolphenol 4-hydroxylase</fullName>
        <ecNumber evidence="11">1.14.15.46</ecNumber>
    </alternativeName>
</protein>
<dbReference type="PROSITE" id="PS01304">
    <property type="entry name" value="UBIH"/>
    <property type="match status" value="1"/>
</dbReference>
<dbReference type="InterPro" id="IPR002938">
    <property type="entry name" value="FAD-bd"/>
</dbReference>
<evidence type="ECO:0000313" key="13">
    <source>
        <dbReference type="EMBL" id="KAF7721063.1"/>
    </source>
</evidence>
<evidence type="ECO:0000256" key="1">
    <source>
        <dbReference type="ARBA" id="ARBA00001974"/>
    </source>
</evidence>
<dbReference type="InterPro" id="IPR010971">
    <property type="entry name" value="UbiH/COQ6"/>
</dbReference>
<evidence type="ECO:0000256" key="9">
    <source>
        <dbReference type="ARBA" id="ARBA00023128"/>
    </source>
</evidence>
<keyword evidence="3 11" id="KW-0285">Flavoprotein</keyword>
<comment type="cofactor">
    <cofactor evidence="1 11">
        <name>FAD</name>
        <dbReference type="ChEBI" id="CHEBI:57692"/>
    </cofactor>
</comment>
<keyword evidence="9 11" id="KW-0496">Mitochondrion</keyword>
<keyword evidence="8 11" id="KW-0503">Monooxygenase</keyword>
<dbReference type="EC" id="1.14.15.46" evidence="11"/>
<accession>A0A8H7EM13</accession>
<comment type="caution">
    <text evidence="13">The sequence shown here is derived from an EMBL/GenBank/DDBJ whole genome shotgun (WGS) entry which is preliminary data.</text>
</comment>
<name>A0A8H7EM13_9FUNG</name>
<evidence type="ECO:0000313" key="14">
    <source>
        <dbReference type="Proteomes" id="UP000605846"/>
    </source>
</evidence>
<dbReference type="HAMAP" id="MF_03193">
    <property type="entry name" value="COQ6_monooxygenase"/>
    <property type="match status" value="1"/>
</dbReference>
<evidence type="ECO:0000256" key="11">
    <source>
        <dbReference type="HAMAP-Rule" id="MF_03193"/>
    </source>
</evidence>
<dbReference type="InterPro" id="IPR051205">
    <property type="entry name" value="UbiH/COQ6_monooxygenase"/>
</dbReference>
<evidence type="ECO:0000256" key="6">
    <source>
        <dbReference type="ARBA" id="ARBA00022827"/>
    </source>
</evidence>
<evidence type="ECO:0000259" key="12">
    <source>
        <dbReference type="Pfam" id="PF01494"/>
    </source>
</evidence>
<dbReference type="PANTHER" id="PTHR43876">
    <property type="entry name" value="UBIQUINONE BIOSYNTHESIS MONOOXYGENASE COQ6, MITOCHONDRIAL"/>
    <property type="match status" value="1"/>
</dbReference>
<gene>
    <name evidence="11 13" type="primary">COQ6</name>
    <name evidence="13" type="ORF">EC973_005510</name>
</gene>
<dbReference type="NCBIfam" id="TIGR01988">
    <property type="entry name" value="Ubi-OHases"/>
    <property type="match status" value="1"/>
</dbReference>
<comment type="function">
    <text evidence="11">FAD-dependent monooxygenase required for two non-consecutive steps during ubiquinone biosynthesis. Required for the C5-ring hydroxylation during ubiquinone biosynthesis by catalyzing the hydroxylation of 4-hydroxy-3-(all-trans-polyprenyl)benzoic acid to 3,4-dihydroxy-5-(all-trans-polyprenyl)benzoic acid. Also acts downstream of coq4, for the C1-hydroxylation during ubiquinone biosynthesis by catalyzing the hydroxylation of 2-methoxy-6-(all-trans-polyprenyl)phenol to 2-methoxy-6-(all-trans-polyprenyl)benzene-1,4-diol. The electrons required for the hydroxylation reaction are funneled indirectly to coq6 from NADPH via a ferredoxin/ferredoxin reductase system.</text>
</comment>
<dbReference type="EMBL" id="JABAYA010000312">
    <property type="protein sequence ID" value="KAF7721063.1"/>
    <property type="molecule type" value="Genomic_DNA"/>
</dbReference>
<dbReference type="InterPro" id="IPR036188">
    <property type="entry name" value="FAD/NAD-bd_sf"/>
</dbReference>
<keyword evidence="5 11" id="KW-0999">Mitochondrion inner membrane</keyword>
<dbReference type="InterPro" id="IPR018168">
    <property type="entry name" value="Ubi_Hdrlase_CS"/>
</dbReference>
<keyword evidence="10 11" id="KW-0472">Membrane</keyword>
<dbReference type="GO" id="GO:0031314">
    <property type="term" value="C:extrinsic component of mitochondrial inner membrane"/>
    <property type="evidence" value="ECO:0007669"/>
    <property type="project" value="UniProtKB-UniRule"/>
</dbReference>
<dbReference type="Gene3D" id="3.50.50.60">
    <property type="entry name" value="FAD/NAD(P)-binding domain"/>
    <property type="match status" value="2"/>
</dbReference>
<evidence type="ECO:0000256" key="2">
    <source>
        <dbReference type="ARBA" id="ARBA00005349"/>
    </source>
</evidence>
<comment type="catalytic activity">
    <reaction evidence="11">
        <text>a 4-hydroxy-3-(all-trans-polyprenyl)benzoate + 2 reduced [2Fe-2S]-[ferredoxin] + O2 + 2 H(+) = a 3,4-dihydroxy-5-(all-trans-polyprenyl)benzoate + 2 oxidized [2Fe-2S]-[ferredoxin] + H2O</text>
        <dbReference type="Rhea" id="RHEA:81195"/>
        <dbReference type="Rhea" id="RHEA-COMP:9514"/>
        <dbReference type="Rhea" id="RHEA-COMP:10000"/>
        <dbReference type="Rhea" id="RHEA-COMP:10001"/>
        <dbReference type="Rhea" id="RHEA-COMP:10930"/>
        <dbReference type="ChEBI" id="CHEBI:15377"/>
        <dbReference type="ChEBI" id="CHEBI:15378"/>
        <dbReference type="ChEBI" id="CHEBI:15379"/>
        <dbReference type="ChEBI" id="CHEBI:33737"/>
        <dbReference type="ChEBI" id="CHEBI:33738"/>
        <dbReference type="ChEBI" id="CHEBI:64694"/>
        <dbReference type="ChEBI" id="CHEBI:78396"/>
        <dbReference type="EC" id="1.14.15.45"/>
    </reaction>
</comment>
<comment type="subcellular location">
    <subcellularLocation>
        <location evidence="11">Mitochondrion inner membrane</location>
        <topology evidence="11">Peripheral membrane protein</topology>
        <orientation evidence="11">Matrix side</orientation>
    </subcellularLocation>
</comment>
<dbReference type="Proteomes" id="UP000605846">
    <property type="component" value="Unassembled WGS sequence"/>
</dbReference>
<dbReference type="InterPro" id="IPR000689">
    <property type="entry name" value="UbQ_mOase_COQ6"/>
</dbReference>
<comment type="catalytic activity">
    <reaction evidence="11">
        <text>a 2-methoxy-6-(all-trans-polyprenyl)phenol + 2 reduced [2Fe-2S]-[ferredoxin] + O2 + 2 H(+) = a 2-methoxy-6-(all-trans-polyprenyl)benzene-1,4-diol + 2 oxidized [2Fe-2S]-[ferredoxin] + H2O</text>
        <dbReference type="Rhea" id="RHEA:81183"/>
        <dbReference type="Rhea" id="RHEA-COMP:9551"/>
        <dbReference type="Rhea" id="RHEA-COMP:10000"/>
        <dbReference type="Rhea" id="RHEA-COMP:10001"/>
        <dbReference type="Rhea" id="RHEA-COMP:10858"/>
        <dbReference type="ChEBI" id="CHEBI:15377"/>
        <dbReference type="ChEBI" id="CHEBI:15378"/>
        <dbReference type="ChEBI" id="CHEBI:15379"/>
        <dbReference type="ChEBI" id="CHEBI:33737"/>
        <dbReference type="ChEBI" id="CHEBI:33738"/>
        <dbReference type="ChEBI" id="CHEBI:62731"/>
        <dbReference type="ChEBI" id="CHEBI:84166"/>
        <dbReference type="EC" id="1.14.15.46"/>
    </reaction>
</comment>
<sequence>MLNPVCRSIALHSRCQTRNAFLSRTKPSIRTSTFRPIARYLSTVVNELENAYDVVIIGGGVAGTALACSLASNPLLREQRVALVEAMDLTNTIQWKPQENIYSNRVVSLTPGSMNFLRKIGAAKYMHIDRANAYDKMHVWDGVSGAKIHFETDMLGKKAEEDNAIAYMIENVHLQNAILKQLDACRADGAQVDILQKARVANIRLDKEQQGEFDLSDWPTIQLENGAVLKARLLIGADGVNSPVRSFANIESLGWDYDTHGVVATLKLDPTRTNETAWQRFLPTGPIAMLPLGDGYASMVWSTHPSIAKLIKGVSHRDFCHLVNAAYRLSHVDLSYLYSQIDKSTFQSACDIGAEYQWRESVATKALTETEKIEREMELPPEVVDVQENSRASFPLRLRNSERYVADRVALVGDAAHTIHPLAGQGLNQGLLDVECLSKTLETGTMEGQDIGNIHLLRSYAAERYVKNVVMLSACDKMHRLFGTDIAPVTWVRSLGLTAVNNMDFLKAEIMRYAMGIEEVQR</sequence>
<dbReference type="PANTHER" id="PTHR43876:SF7">
    <property type="entry name" value="UBIQUINONE BIOSYNTHESIS MONOOXYGENASE COQ6, MITOCHONDRIAL"/>
    <property type="match status" value="1"/>
</dbReference>
<dbReference type="PRINTS" id="PR00420">
    <property type="entry name" value="RNGMNOXGNASE"/>
</dbReference>
<evidence type="ECO:0000256" key="5">
    <source>
        <dbReference type="ARBA" id="ARBA00022792"/>
    </source>
</evidence>
<feature type="domain" description="FAD-binding" evidence="12">
    <location>
        <begin position="381"/>
        <end position="464"/>
    </location>
</feature>
<comment type="pathway">
    <text evidence="11">Cofactor biosynthesis; ubiquinone biosynthesis.</text>
</comment>
<keyword evidence="4 11" id="KW-0831">Ubiquinone biosynthesis</keyword>
<evidence type="ECO:0000256" key="3">
    <source>
        <dbReference type="ARBA" id="ARBA00022630"/>
    </source>
</evidence>
<dbReference type="UniPathway" id="UPA00232"/>
<evidence type="ECO:0000256" key="8">
    <source>
        <dbReference type="ARBA" id="ARBA00023033"/>
    </source>
</evidence>
<dbReference type="AlphaFoldDB" id="A0A8H7EM13"/>
<comment type="subunit">
    <text evidence="11">Component of a multi-subunit COQ enzyme complex, composed of at least COQ3, COQ4, COQ5, COQ6, COQ7 and COQ9.</text>
</comment>
<dbReference type="GO" id="GO:0106364">
    <property type="term" value="F:4-hydroxy-3-all-trans-polyprenylbenzoate oxygenase activity"/>
    <property type="evidence" value="ECO:0007669"/>
    <property type="project" value="UniProtKB-EC"/>
</dbReference>
<evidence type="ECO:0000256" key="4">
    <source>
        <dbReference type="ARBA" id="ARBA00022688"/>
    </source>
</evidence>
<keyword evidence="7 11" id="KW-0560">Oxidoreductase</keyword>
<keyword evidence="13" id="KW-0830">Ubiquinone</keyword>
<proteinExistence type="inferred from homology"/>
<evidence type="ECO:0000256" key="7">
    <source>
        <dbReference type="ARBA" id="ARBA00023002"/>
    </source>
</evidence>
<organism evidence="13 14">
    <name type="scientific">Apophysomyces ossiformis</name>
    <dbReference type="NCBI Taxonomy" id="679940"/>
    <lineage>
        <taxon>Eukaryota</taxon>
        <taxon>Fungi</taxon>
        <taxon>Fungi incertae sedis</taxon>
        <taxon>Mucoromycota</taxon>
        <taxon>Mucoromycotina</taxon>
        <taxon>Mucoromycetes</taxon>
        <taxon>Mucorales</taxon>
        <taxon>Mucorineae</taxon>
        <taxon>Mucoraceae</taxon>
        <taxon>Apophysomyces</taxon>
    </lineage>
</organism>
<keyword evidence="6 11" id="KW-0274">FAD</keyword>
<comment type="similarity">
    <text evidence="2 11">Belongs to the UbiH/COQ6 family.</text>
</comment>
<dbReference type="Pfam" id="PF01494">
    <property type="entry name" value="FAD_binding_3"/>
    <property type="match status" value="2"/>
</dbReference>
<feature type="domain" description="FAD-binding" evidence="12">
    <location>
        <begin position="52"/>
        <end position="265"/>
    </location>
</feature>
<evidence type="ECO:0000256" key="10">
    <source>
        <dbReference type="ARBA" id="ARBA00023136"/>
    </source>
</evidence>
<dbReference type="EC" id="1.14.15.45" evidence="11"/>
<dbReference type="GO" id="GO:0120538">
    <property type="term" value="F:2-methoxy-6-polyprenolphenol 4-hydroxylase activity"/>
    <property type="evidence" value="ECO:0007669"/>
    <property type="project" value="UniProtKB-EC"/>
</dbReference>